<comment type="caution">
    <text evidence="2">The sequence shown here is derived from an EMBL/GenBank/DDBJ whole genome shotgun (WGS) entry which is preliminary data.</text>
</comment>
<evidence type="ECO:0008006" key="4">
    <source>
        <dbReference type="Google" id="ProtNLM"/>
    </source>
</evidence>
<feature type="compositionally biased region" description="Low complexity" evidence="1">
    <location>
        <begin position="27"/>
        <end position="42"/>
    </location>
</feature>
<keyword evidence="3" id="KW-1185">Reference proteome</keyword>
<reference evidence="2 3" key="1">
    <citation type="submission" date="2019-02" db="EMBL/GenBank/DDBJ databases">
        <title>Kribbella capetownensis sp. nov. and Kribbella speibonae sp. nov., isolated from soil.</title>
        <authorList>
            <person name="Curtis S.M."/>
            <person name="Norton I."/>
            <person name="Everest G.J."/>
            <person name="Meyers P.R."/>
        </authorList>
    </citation>
    <scope>NUCLEOTIDE SEQUENCE [LARGE SCALE GENOMIC DNA]</scope>
    <source>
        <strain evidence="2 3">SK5</strain>
    </source>
</reference>
<organism evidence="2 3">
    <name type="scientific">Kribbella speibonae</name>
    <dbReference type="NCBI Taxonomy" id="1572660"/>
    <lineage>
        <taxon>Bacteria</taxon>
        <taxon>Bacillati</taxon>
        <taxon>Actinomycetota</taxon>
        <taxon>Actinomycetes</taxon>
        <taxon>Propionibacteriales</taxon>
        <taxon>Kribbellaceae</taxon>
        <taxon>Kribbella</taxon>
    </lineage>
</organism>
<evidence type="ECO:0000313" key="3">
    <source>
        <dbReference type="Proteomes" id="UP000292385"/>
    </source>
</evidence>
<feature type="compositionally biased region" description="Basic and acidic residues" evidence="1">
    <location>
        <begin position="1"/>
        <end position="14"/>
    </location>
</feature>
<feature type="compositionally biased region" description="Basic and acidic residues" evidence="1">
    <location>
        <begin position="43"/>
        <end position="64"/>
    </location>
</feature>
<name>A0ABY2A6J8_9ACTN</name>
<evidence type="ECO:0000313" key="2">
    <source>
        <dbReference type="EMBL" id="TCC24583.1"/>
    </source>
</evidence>
<dbReference type="RefSeq" id="WP_131461076.1">
    <property type="nucleotide sequence ID" value="NZ_SJJY01000002.1"/>
</dbReference>
<dbReference type="Proteomes" id="UP000292385">
    <property type="component" value="Unassembled WGS sequence"/>
</dbReference>
<sequence>MAEEREASAGDERLNGGPKPAEAVKQGETAESAAQEAAGDAAGKTDSDGSSKQPKADEPHQKVEDESDESTTPPTPPVDEKVRAKNAFFNPQFHGPVWFQDGSGKRRQSINRTGDADELAESHVESGTLTALDDALSGGAAIVAVYGNAGMGKRSACVVALRRGGMAPILQLPRDLGFDDLAASIEHLKSEHENACFLLANAPVSFVEKLDEYGIRLLTEKLRESGSSRLLITTSGTPSKTDRALVVVKASEVPKFALVAAYFKKFPADEETVRRIRHVAGAQPVTLSFAVLHTMVAKLQADPSVSDEDLRQSLPGVVTTEALDRWFDTERSAREVAALACVATCEHAPRTDVDEQVDVLEAKLVGDDEAPGFRRTTAAGLAAGLVTTTTRPVESPYGGVHDEVVYVLDAQLEPVQVLEYLWTHEGAGFRKGLLEWLTTLVGYPTELWAGAVKAAGVLLTIDPRYVQSTLIGPWALADGYWPSVAAAQALGVPTILDIPSDIGLRLAAAWIDSPKFDLRFCAIIAYGDLLGAWEVESEAPIRLWLETFTGDRLATVAARRLGMLCAAGDDARLVRLAVLNLLADVASGRWPGTRREMRQAMWVFGYAVHALTIDDEVAAESLRSLLGEHEEEAKDVFVELLARTWSAPYARWATEGIVRDLVRAVEDERMDRRVVTDLIRAAKDVARTFGAVAALGDGLRRALALERRDNPDGVVARRLLDQFFPTS</sequence>
<feature type="region of interest" description="Disordered" evidence="1">
    <location>
        <begin position="1"/>
        <end position="80"/>
    </location>
</feature>
<feature type="region of interest" description="Disordered" evidence="1">
    <location>
        <begin position="93"/>
        <end position="112"/>
    </location>
</feature>
<protein>
    <recommendedName>
        <fullName evidence="4">ATP-binding protein</fullName>
    </recommendedName>
</protein>
<evidence type="ECO:0000256" key="1">
    <source>
        <dbReference type="SAM" id="MobiDB-lite"/>
    </source>
</evidence>
<dbReference type="EMBL" id="SJJY01000002">
    <property type="protein sequence ID" value="TCC24583.1"/>
    <property type="molecule type" value="Genomic_DNA"/>
</dbReference>
<proteinExistence type="predicted"/>
<gene>
    <name evidence="2" type="ORF">E0H58_10130</name>
</gene>
<accession>A0ABY2A6J8</accession>